<dbReference type="AlphaFoldDB" id="A0A9D2QBD4"/>
<feature type="transmembrane region" description="Helical" evidence="1">
    <location>
        <begin position="39"/>
        <end position="62"/>
    </location>
</feature>
<sequence length="92" mass="10001">MTPTQLLWIFAGMAGAIVAVAMALVLWRAVSTRNDARRAVLADMIFLTVIAGFLVYCLFVRSAITYDVVMIAGFGGAISTMAFARIITRGRR</sequence>
<keyword evidence="1" id="KW-0812">Transmembrane</keyword>
<dbReference type="Proteomes" id="UP000823858">
    <property type="component" value="Unassembled WGS sequence"/>
</dbReference>
<reference evidence="2" key="2">
    <citation type="submission" date="2021-04" db="EMBL/GenBank/DDBJ databases">
        <authorList>
            <person name="Gilroy R."/>
        </authorList>
    </citation>
    <scope>NUCLEOTIDE SEQUENCE</scope>
    <source>
        <strain evidence="2">ChiHjej13B12-4958</strain>
    </source>
</reference>
<keyword evidence="1" id="KW-1133">Transmembrane helix</keyword>
<feature type="transmembrane region" description="Helical" evidence="1">
    <location>
        <begin position="68"/>
        <end position="87"/>
    </location>
</feature>
<dbReference type="EMBL" id="DWVP01000001">
    <property type="protein sequence ID" value="HJC84078.1"/>
    <property type="molecule type" value="Genomic_DNA"/>
</dbReference>
<protein>
    <submittedName>
        <fullName evidence="2">Cation:proton antiporter</fullName>
    </submittedName>
</protein>
<evidence type="ECO:0000313" key="2">
    <source>
        <dbReference type="EMBL" id="HJC84078.1"/>
    </source>
</evidence>
<evidence type="ECO:0000313" key="3">
    <source>
        <dbReference type="Proteomes" id="UP000823858"/>
    </source>
</evidence>
<keyword evidence="1" id="KW-0472">Membrane</keyword>
<organism evidence="2 3">
    <name type="scientific">Candidatus Corynebacterium faecigallinarum</name>
    <dbReference type="NCBI Taxonomy" id="2838528"/>
    <lineage>
        <taxon>Bacteria</taxon>
        <taxon>Bacillati</taxon>
        <taxon>Actinomycetota</taxon>
        <taxon>Actinomycetes</taxon>
        <taxon>Mycobacteriales</taxon>
        <taxon>Corynebacteriaceae</taxon>
        <taxon>Corynebacterium</taxon>
    </lineage>
</organism>
<name>A0A9D2QBD4_9CORY</name>
<evidence type="ECO:0000256" key="1">
    <source>
        <dbReference type="SAM" id="Phobius"/>
    </source>
</evidence>
<reference evidence="2" key="1">
    <citation type="journal article" date="2021" name="PeerJ">
        <title>Extensive microbial diversity within the chicken gut microbiome revealed by metagenomics and culture.</title>
        <authorList>
            <person name="Gilroy R."/>
            <person name="Ravi A."/>
            <person name="Getino M."/>
            <person name="Pursley I."/>
            <person name="Horton D.L."/>
            <person name="Alikhan N.F."/>
            <person name="Baker D."/>
            <person name="Gharbi K."/>
            <person name="Hall N."/>
            <person name="Watson M."/>
            <person name="Adriaenssens E.M."/>
            <person name="Foster-Nyarko E."/>
            <person name="Jarju S."/>
            <person name="Secka A."/>
            <person name="Antonio M."/>
            <person name="Oren A."/>
            <person name="Chaudhuri R.R."/>
            <person name="La Ragione R."/>
            <person name="Hildebrand F."/>
            <person name="Pallen M.J."/>
        </authorList>
    </citation>
    <scope>NUCLEOTIDE SEQUENCE</scope>
    <source>
        <strain evidence="2">ChiHjej13B12-4958</strain>
    </source>
</reference>
<gene>
    <name evidence="2" type="ORF">H9751_00715</name>
</gene>
<comment type="caution">
    <text evidence="2">The sequence shown here is derived from an EMBL/GenBank/DDBJ whole genome shotgun (WGS) entry which is preliminary data.</text>
</comment>
<feature type="transmembrane region" description="Helical" evidence="1">
    <location>
        <begin position="6"/>
        <end position="27"/>
    </location>
</feature>
<proteinExistence type="predicted"/>
<accession>A0A9D2QBD4</accession>